<dbReference type="Proteomes" id="UP000007962">
    <property type="component" value="Chromosome"/>
</dbReference>
<evidence type="ECO:0000256" key="4">
    <source>
        <dbReference type="ARBA" id="ARBA00022741"/>
    </source>
</evidence>
<accession>C5C3G2</accession>
<dbReference type="NCBIfam" id="TIGR01510">
    <property type="entry name" value="coaD_prev_kdtB"/>
    <property type="match status" value="1"/>
</dbReference>
<dbReference type="PANTHER" id="PTHR21342">
    <property type="entry name" value="PHOSPHOPANTETHEINE ADENYLYLTRANSFERASE"/>
    <property type="match status" value="1"/>
</dbReference>
<feature type="binding site" evidence="9">
    <location>
        <position position="102"/>
    </location>
    <ligand>
        <name>ATP</name>
        <dbReference type="ChEBI" id="CHEBI:30616"/>
    </ligand>
</feature>
<feature type="binding site" evidence="9">
    <location>
        <position position="77"/>
    </location>
    <ligand>
        <name>substrate</name>
    </ligand>
</feature>
<keyword evidence="7 9" id="KW-0173">Coenzyme A biosynthesis</keyword>
<sequence>MTVVPRIAVCPGSFDPVTLGHVDVVRRAATLFDEVVVGIGINAAKTPLLSASERSALFASAVDDLPGVRVELVPGLLADFCTRVGASAIVKGLRGGADFDAESPMALMNRHLAGIETVFVIGDPALAHVSSSMVRDVARHGGAIDDLVPAGVADAVRSRLHGTVKEVP</sequence>
<dbReference type="CDD" id="cd02163">
    <property type="entry name" value="PPAT"/>
    <property type="match status" value="1"/>
</dbReference>
<evidence type="ECO:0000256" key="3">
    <source>
        <dbReference type="ARBA" id="ARBA00022695"/>
    </source>
</evidence>
<dbReference type="GO" id="GO:0015937">
    <property type="term" value="P:coenzyme A biosynthetic process"/>
    <property type="evidence" value="ECO:0007669"/>
    <property type="project" value="UniProtKB-UniRule"/>
</dbReference>
<dbReference type="HOGENOM" id="CLU_100149_1_0_11"/>
<feature type="binding site" evidence="9">
    <location>
        <position position="45"/>
    </location>
    <ligand>
        <name>substrate</name>
    </ligand>
</feature>
<dbReference type="AlphaFoldDB" id="C5C3G2"/>
<comment type="similarity">
    <text evidence="9">Belongs to the bacterial CoaD family.</text>
</comment>
<dbReference type="Gene3D" id="3.40.50.620">
    <property type="entry name" value="HUPs"/>
    <property type="match status" value="1"/>
</dbReference>
<feature type="binding site" evidence="9">
    <location>
        <begin position="13"/>
        <end position="14"/>
    </location>
    <ligand>
        <name>ATP</name>
        <dbReference type="ChEBI" id="CHEBI:30616"/>
    </ligand>
</feature>
<evidence type="ECO:0000313" key="12">
    <source>
        <dbReference type="Proteomes" id="UP000007962"/>
    </source>
</evidence>
<dbReference type="SUPFAM" id="SSF52374">
    <property type="entry name" value="Nucleotidylyl transferase"/>
    <property type="match status" value="1"/>
</dbReference>
<dbReference type="GO" id="GO:0005524">
    <property type="term" value="F:ATP binding"/>
    <property type="evidence" value="ECO:0007669"/>
    <property type="project" value="UniProtKB-KW"/>
</dbReference>
<feature type="domain" description="Cytidyltransferase-like" evidence="10">
    <location>
        <begin position="9"/>
        <end position="136"/>
    </location>
</feature>
<feature type="binding site" evidence="9">
    <location>
        <begin position="126"/>
        <end position="132"/>
    </location>
    <ligand>
        <name>ATP</name>
        <dbReference type="ChEBI" id="CHEBI:30616"/>
    </ligand>
</feature>
<dbReference type="Pfam" id="PF01467">
    <property type="entry name" value="CTP_transf_like"/>
    <property type="match status" value="1"/>
</dbReference>
<keyword evidence="12" id="KW-1185">Reference proteome</keyword>
<comment type="cofactor">
    <cofactor evidence="9">
        <name>Mg(2+)</name>
        <dbReference type="ChEBI" id="CHEBI:18420"/>
    </cofactor>
</comment>
<reference evidence="11 12" key="1">
    <citation type="journal article" date="2009" name="Stand. Genomic Sci.">
        <title>Complete genome sequence of Beutenbergia cavernae type strain (HKI 0122).</title>
        <authorList>
            <person name="Land M."/>
            <person name="Pukall R."/>
            <person name="Abt B."/>
            <person name="Goker M."/>
            <person name="Rohde M."/>
            <person name="Glavina Del Rio T."/>
            <person name="Tice H."/>
            <person name="Copeland A."/>
            <person name="Cheng J.F."/>
            <person name="Lucas S."/>
            <person name="Chen F."/>
            <person name="Nolan M."/>
            <person name="Bruce D."/>
            <person name="Goodwin L."/>
            <person name="Pitluck S."/>
            <person name="Ivanova N."/>
            <person name="Mavromatis K."/>
            <person name="Ovchinnikova G."/>
            <person name="Pati A."/>
            <person name="Chen A."/>
            <person name="Palaniappan K."/>
            <person name="Hauser L."/>
            <person name="Chang Y.J."/>
            <person name="Jefferies C.C."/>
            <person name="Saunders E."/>
            <person name="Brettin T."/>
            <person name="Detter J.C."/>
            <person name="Han C."/>
            <person name="Chain P."/>
            <person name="Bristow J."/>
            <person name="Eisen J.A."/>
            <person name="Markowitz V."/>
            <person name="Hugenholtz P."/>
            <person name="Kyrpides N.C."/>
            <person name="Klenk H.P."/>
            <person name="Lapidus A."/>
        </authorList>
    </citation>
    <scope>NUCLEOTIDE SEQUENCE [LARGE SCALE GENOMIC DNA]</scope>
    <source>
        <strain evidence="12">ATCC BAA-8 / DSM 12333 / NBRC 16432</strain>
    </source>
</reference>
<evidence type="ECO:0000256" key="5">
    <source>
        <dbReference type="ARBA" id="ARBA00022840"/>
    </source>
</evidence>
<dbReference type="HAMAP" id="MF_00151">
    <property type="entry name" value="PPAT_bact"/>
    <property type="match status" value="1"/>
</dbReference>
<dbReference type="InterPro" id="IPR014729">
    <property type="entry name" value="Rossmann-like_a/b/a_fold"/>
</dbReference>
<name>C5C3G2_BEUC1</name>
<protein>
    <recommendedName>
        <fullName evidence="9">Phosphopantetheine adenylyltransferase</fullName>
        <ecNumber evidence="9">2.7.7.3</ecNumber>
    </recommendedName>
    <alternativeName>
        <fullName evidence="9">Dephospho-CoA pyrophosphorylase</fullName>
    </alternativeName>
    <alternativeName>
        <fullName evidence="9">Pantetheine-phosphate adenylyltransferase</fullName>
        <shortName evidence="9">PPAT</shortName>
    </alternativeName>
</protein>
<keyword evidence="1 9" id="KW-0963">Cytoplasm</keyword>
<comment type="subunit">
    <text evidence="9">Homohexamer.</text>
</comment>
<dbReference type="GO" id="GO:0005737">
    <property type="term" value="C:cytoplasm"/>
    <property type="evidence" value="ECO:0007669"/>
    <property type="project" value="UniProtKB-SubCell"/>
</dbReference>
<comment type="catalytic activity">
    <reaction evidence="8 9">
        <text>(R)-4'-phosphopantetheine + ATP + H(+) = 3'-dephospho-CoA + diphosphate</text>
        <dbReference type="Rhea" id="RHEA:19801"/>
        <dbReference type="ChEBI" id="CHEBI:15378"/>
        <dbReference type="ChEBI" id="CHEBI:30616"/>
        <dbReference type="ChEBI" id="CHEBI:33019"/>
        <dbReference type="ChEBI" id="CHEBI:57328"/>
        <dbReference type="ChEBI" id="CHEBI:61723"/>
        <dbReference type="EC" id="2.7.7.3"/>
    </reaction>
</comment>
<feature type="binding site" evidence="9">
    <location>
        <position position="13"/>
    </location>
    <ligand>
        <name>substrate</name>
    </ligand>
</feature>
<dbReference type="PANTHER" id="PTHR21342:SF1">
    <property type="entry name" value="PHOSPHOPANTETHEINE ADENYLYLTRANSFERASE"/>
    <property type="match status" value="1"/>
</dbReference>
<dbReference type="InterPro" id="IPR004821">
    <property type="entry name" value="Cyt_trans-like"/>
</dbReference>
<feature type="site" description="Transition state stabilizer" evidence="9">
    <location>
        <position position="21"/>
    </location>
</feature>
<evidence type="ECO:0000256" key="9">
    <source>
        <dbReference type="HAMAP-Rule" id="MF_00151"/>
    </source>
</evidence>
<dbReference type="EC" id="2.7.7.3" evidence="9"/>
<dbReference type="NCBIfam" id="TIGR00125">
    <property type="entry name" value="cyt_tran_rel"/>
    <property type="match status" value="1"/>
</dbReference>
<evidence type="ECO:0000256" key="2">
    <source>
        <dbReference type="ARBA" id="ARBA00022679"/>
    </source>
</evidence>
<evidence type="ECO:0000256" key="8">
    <source>
        <dbReference type="ARBA" id="ARBA00029346"/>
    </source>
</evidence>
<comment type="pathway">
    <text evidence="9">Cofactor biosynthesis; coenzyme A biosynthesis; CoA from (R)-pantothenate: step 4/5.</text>
</comment>
<dbReference type="STRING" id="471853.Bcav_1605"/>
<evidence type="ECO:0000256" key="6">
    <source>
        <dbReference type="ARBA" id="ARBA00022842"/>
    </source>
</evidence>
<dbReference type="EMBL" id="CP001618">
    <property type="protein sequence ID" value="ACQ79861.1"/>
    <property type="molecule type" value="Genomic_DNA"/>
</dbReference>
<dbReference type="GO" id="GO:0004595">
    <property type="term" value="F:pantetheine-phosphate adenylyltransferase activity"/>
    <property type="evidence" value="ECO:0007669"/>
    <property type="project" value="UniProtKB-UniRule"/>
</dbReference>
<evidence type="ECO:0000256" key="7">
    <source>
        <dbReference type="ARBA" id="ARBA00022993"/>
    </source>
</evidence>
<comment type="function">
    <text evidence="9">Reversibly transfers an adenylyl group from ATP to 4'-phosphopantetheine, yielding dephospho-CoA (dPCoA) and pyrophosphate.</text>
</comment>
<dbReference type="UniPathway" id="UPA00241">
    <property type="reaction ID" value="UER00355"/>
</dbReference>
<feature type="binding site" evidence="9">
    <location>
        <position position="21"/>
    </location>
    <ligand>
        <name>ATP</name>
        <dbReference type="ChEBI" id="CHEBI:30616"/>
    </ligand>
</feature>
<dbReference type="KEGG" id="bcv:Bcav_1605"/>
<comment type="subcellular location">
    <subcellularLocation>
        <location evidence="9">Cytoplasm</location>
    </subcellularLocation>
</comment>
<evidence type="ECO:0000256" key="1">
    <source>
        <dbReference type="ARBA" id="ARBA00022490"/>
    </source>
</evidence>
<dbReference type="PRINTS" id="PR01020">
    <property type="entry name" value="LPSBIOSNTHSS"/>
</dbReference>
<feature type="binding site" evidence="9">
    <location>
        <begin position="92"/>
        <end position="94"/>
    </location>
    <ligand>
        <name>ATP</name>
        <dbReference type="ChEBI" id="CHEBI:30616"/>
    </ligand>
</feature>
<evidence type="ECO:0000313" key="11">
    <source>
        <dbReference type="EMBL" id="ACQ79861.1"/>
    </source>
</evidence>
<proteinExistence type="inferred from homology"/>
<feature type="binding site" evidence="9">
    <location>
        <position position="91"/>
    </location>
    <ligand>
        <name>substrate</name>
    </ligand>
</feature>
<keyword evidence="3 9" id="KW-0548">Nucleotidyltransferase</keyword>
<dbReference type="InterPro" id="IPR001980">
    <property type="entry name" value="PPAT"/>
</dbReference>
<evidence type="ECO:0000259" key="10">
    <source>
        <dbReference type="Pfam" id="PF01467"/>
    </source>
</evidence>
<keyword evidence="4 9" id="KW-0547">Nucleotide-binding</keyword>
<keyword evidence="6 9" id="KW-0460">Magnesium</keyword>
<dbReference type="RefSeq" id="WP_015882101.1">
    <property type="nucleotide sequence ID" value="NC_012669.1"/>
</dbReference>
<organism evidence="11 12">
    <name type="scientific">Beutenbergia cavernae (strain ATCC BAA-8 / DSM 12333 / CCUG 43141 / JCM 11478 / NBRC 16432 / NCIMB 13614 / HKI 0122)</name>
    <dbReference type="NCBI Taxonomy" id="471853"/>
    <lineage>
        <taxon>Bacteria</taxon>
        <taxon>Bacillati</taxon>
        <taxon>Actinomycetota</taxon>
        <taxon>Actinomycetes</taxon>
        <taxon>Micrococcales</taxon>
        <taxon>Beutenbergiaceae</taxon>
        <taxon>Beutenbergia</taxon>
    </lineage>
</organism>
<keyword evidence="5 9" id="KW-0067">ATP-binding</keyword>
<keyword evidence="2 9" id="KW-0808">Transferase</keyword>
<gene>
    <name evidence="9" type="primary">coaD</name>
    <name evidence="11" type="ordered locus">Bcav_1605</name>
</gene>
<dbReference type="eggNOG" id="COG0669">
    <property type="taxonomic scope" value="Bacteria"/>
</dbReference>